<sequence length="291" mass="35540">MTDHKTRKTSRLFTAAAWGAMALSVASLGMADIASAAEQRTYGRDNRDGNNSPRPDRRAGQDRRSTPQPTRTAAPQRAQPAQAPQRSTYQNRNSPPNMTEARQGAFERSRQQQNEREQRRDVVREQRDYRADQRDYRTNQRNDRAKPQTNRREDRRDQRSDWRNGQRDDNRDRRYDRRDDRRDYRDARRWDRNDWRHDNRYDWRSYRARNRTVYRIGRYNAPYYGYRYRRLGIGFSLGTLFYGSRYWITDPWYYRLPEVYGPYRWVRYYDDVLLVNIYTGEVVDVIYDFFW</sequence>
<protein>
    <submittedName>
        <fullName evidence="3">RcnB family protein</fullName>
    </submittedName>
</protein>
<dbReference type="Pfam" id="PF11776">
    <property type="entry name" value="RcnB"/>
    <property type="match status" value="1"/>
</dbReference>
<comment type="caution">
    <text evidence="3">The sequence shown here is derived from an EMBL/GenBank/DDBJ whole genome shotgun (WGS) entry which is preliminary data.</text>
</comment>
<accession>A0ABT0AYL7</accession>
<feature type="compositionally biased region" description="Basic and acidic residues" evidence="1">
    <location>
        <begin position="41"/>
        <end position="65"/>
    </location>
</feature>
<feature type="region of interest" description="Disordered" evidence="1">
    <location>
        <begin position="39"/>
        <end position="178"/>
    </location>
</feature>
<feature type="signal peptide" evidence="2">
    <location>
        <begin position="1"/>
        <end position="36"/>
    </location>
</feature>
<organism evidence="3 4">
    <name type="scientific">Novosphingobium album</name>
    <name type="common">ex Hu et al. 2023</name>
    <dbReference type="NCBI Taxonomy" id="2930093"/>
    <lineage>
        <taxon>Bacteria</taxon>
        <taxon>Pseudomonadati</taxon>
        <taxon>Pseudomonadota</taxon>
        <taxon>Alphaproteobacteria</taxon>
        <taxon>Sphingomonadales</taxon>
        <taxon>Sphingomonadaceae</taxon>
        <taxon>Novosphingobium</taxon>
    </lineage>
</organism>
<keyword evidence="2" id="KW-0732">Signal</keyword>
<dbReference type="Gene3D" id="3.10.450.160">
    <property type="entry name" value="inner membrane protein cigr"/>
    <property type="match status" value="1"/>
</dbReference>
<evidence type="ECO:0000256" key="1">
    <source>
        <dbReference type="SAM" id="MobiDB-lite"/>
    </source>
</evidence>
<keyword evidence="4" id="KW-1185">Reference proteome</keyword>
<feature type="chain" id="PRO_5046269898" evidence="2">
    <location>
        <begin position="37"/>
        <end position="291"/>
    </location>
</feature>
<dbReference type="Proteomes" id="UP001162880">
    <property type="component" value="Unassembled WGS sequence"/>
</dbReference>
<evidence type="ECO:0000313" key="3">
    <source>
        <dbReference type="EMBL" id="MCJ2177895.1"/>
    </source>
</evidence>
<gene>
    <name evidence="3" type="ORF">MTR64_04925</name>
</gene>
<dbReference type="EMBL" id="JALHLE010000005">
    <property type="protein sequence ID" value="MCJ2177895.1"/>
    <property type="molecule type" value="Genomic_DNA"/>
</dbReference>
<feature type="compositionally biased region" description="Basic and acidic residues" evidence="1">
    <location>
        <begin position="105"/>
        <end position="178"/>
    </location>
</feature>
<reference evidence="3" key="1">
    <citation type="submission" date="2022-03" db="EMBL/GenBank/DDBJ databases">
        <title>Identification of a novel bacterium isolated from mangrove sediments.</title>
        <authorList>
            <person name="Pan X."/>
        </authorList>
    </citation>
    <scope>NUCLEOTIDE SEQUENCE</scope>
    <source>
        <strain evidence="3">B2580</strain>
    </source>
</reference>
<name>A0ABT0AYL7_9SPHN</name>
<dbReference type="RefSeq" id="WP_243991288.1">
    <property type="nucleotide sequence ID" value="NZ_JALHLE010000005.1"/>
</dbReference>
<proteinExistence type="predicted"/>
<dbReference type="InterPro" id="IPR024572">
    <property type="entry name" value="RcnB"/>
</dbReference>
<feature type="compositionally biased region" description="Low complexity" evidence="1">
    <location>
        <begin position="66"/>
        <end position="88"/>
    </location>
</feature>
<evidence type="ECO:0000313" key="4">
    <source>
        <dbReference type="Proteomes" id="UP001162880"/>
    </source>
</evidence>
<evidence type="ECO:0000256" key="2">
    <source>
        <dbReference type="SAM" id="SignalP"/>
    </source>
</evidence>